<accession>A0A0M3IDK9</accession>
<name>A0A0M3IDK9_ASCLU</name>
<reference evidence="2" key="1">
    <citation type="submission" date="2017-02" db="UniProtKB">
        <authorList>
            <consortium name="WormBaseParasite"/>
        </authorList>
    </citation>
    <scope>IDENTIFICATION</scope>
</reference>
<dbReference type="AlphaFoldDB" id="A0A0M3IDK9"/>
<protein>
    <submittedName>
        <fullName evidence="2">RFX-type winged-helix domain-containing protein</fullName>
    </submittedName>
</protein>
<organism evidence="1 2">
    <name type="scientific">Ascaris lumbricoides</name>
    <name type="common">Giant roundworm</name>
    <dbReference type="NCBI Taxonomy" id="6252"/>
    <lineage>
        <taxon>Eukaryota</taxon>
        <taxon>Metazoa</taxon>
        <taxon>Ecdysozoa</taxon>
        <taxon>Nematoda</taxon>
        <taxon>Chromadorea</taxon>
        <taxon>Rhabditida</taxon>
        <taxon>Spirurina</taxon>
        <taxon>Ascaridomorpha</taxon>
        <taxon>Ascaridoidea</taxon>
        <taxon>Ascarididae</taxon>
        <taxon>Ascaris</taxon>
    </lineage>
</organism>
<dbReference type="Proteomes" id="UP000036681">
    <property type="component" value="Unplaced"/>
</dbReference>
<sequence length="96" mass="11120">MFYSEEESQRVETQPSILSVNDVERFETQRRQIQEALNQQTYHQFRAYAQQQFVGDPVQVIFKFMEVFIGFNGSGSAIRPSKLLVPHCGAYLLLSD</sequence>
<evidence type="ECO:0000313" key="1">
    <source>
        <dbReference type="Proteomes" id="UP000036681"/>
    </source>
</evidence>
<dbReference type="WBParaSite" id="ALUE_0001611901-mRNA-1">
    <property type="protein sequence ID" value="ALUE_0001611901-mRNA-1"/>
    <property type="gene ID" value="ALUE_0001611901"/>
</dbReference>
<proteinExistence type="predicted"/>
<evidence type="ECO:0000313" key="2">
    <source>
        <dbReference type="WBParaSite" id="ALUE_0001611901-mRNA-1"/>
    </source>
</evidence>
<keyword evidence="1" id="KW-1185">Reference proteome</keyword>